<evidence type="ECO:0000256" key="1">
    <source>
        <dbReference type="ARBA" id="ARBA00008796"/>
    </source>
</evidence>
<dbReference type="Pfam" id="PF02100">
    <property type="entry name" value="ODC_AZ"/>
    <property type="match status" value="1"/>
</dbReference>
<dbReference type="EMBL" id="JBICBT010000952">
    <property type="protein sequence ID" value="KAL3091021.1"/>
    <property type="molecule type" value="Genomic_DNA"/>
</dbReference>
<evidence type="ECO:0000256" key="4">
    <source>
        <dbReference type="ARBA" id="ARBA00022758"/>
    </source>
</evidence>
<dbReference type="SUPFAM" id="SSF55729">
    <property type="entry name" value="Acyl-CoA N-acyltransferases (Nat)"/>
    <property type="match status" value="1"/>
</dbReference>
<evidence type="ECO:0000313" key="5">
    <source>
        <dbReference type="EMBL" id="KAL3091021.1"/>
    </source>
</evidence>
<keyword evidence="6" id="KW-1185">Reference proteome</keyword>
<evidence type="ECO:0000256" key="3">
    <source>
        <dbReference type="ARBA" id="ARBA00017712"/>
    </source>
</evidence>
<comment type="similarity">
    <text evidence="1">Belongs to the ODC antizyme family.</text>
</comment>
<name>A0ABD2JK90_9BILA</name>
<reference evidence="5 6" key="1">
    <citation type="submission" date="2024-10" db="EMBL/GenBank/DDBJ databases">
        <authorList>
            <person name="Kim D."/>
        </authorList>
    </citation>
    <scope>NUCLEOTIDE SEQUENCE [LARGE SCALE GENOMIC DNA]</scope>
    <source>
        <strain evidence="5">BH-2024</strain>
    </source>
</reference>
<proteinExistence type="inferred from homology"/>
<gene>
    <name evidence="5" type="ORF">niasHT_023621</name>
</gene>
<dbReference type="InterPro" id="IPR016181">
    <property type="entry name" value="Acyl_CoA_acyltransferase"/>
</dbReference>
<dbReference type="AlphaFoldDB" id="A0ABD2JK90"/>
<dbReference type="PROSITE" id="PS01337">
    <property type="entry name" value="ODC_AZ"/>
    <property type="match status" value="1"/>
</dbReference>
<protein>
    <recommendedName>
        <fullName evidence="3">Ornithine decarboxylase antizyme</fullName>
    </recommendedName>
</protein>
<dbReference type="GO" id="GO:0075523">
    <property type="term" value="P:viral translational frameshifting"/>
    <property type="evidence" value="ECO:0007669"/>
    <property type="project" value="UniProtKB-KW"/>
</dbReference>
<comment type="caution">
    <text evidence="5">The sequence shown here is derived from an EMBL/GenBank/DDBJ whole genome shotgun (WGS) entry which is preliminary data.</text>
</comment>
<dbReference type="InterPro" id="IPR038581">
    <property type="entry name" value="ODC_AZ_sf"/>
</dbReference>
<dbReference type="Gene3D" id="3.40.630.60">
    <property type="match status" value="1"/>
</dbReference>
<organism evidence="5 6">
    <name type="scientific">Heterodera trifolii</name>
    <dbReference type="NCBI Taxonomy" id="157864"/>
    <lineage>
        <taxon>Eukaryota</taxon>
        <taxon>Metazoa</taxon>
        <taxon>Ecdysozoa</taxon>
        <taxon>Nematoda</taxon>
        <taxon>Chromadorea</taxon>
        <taxon>Rhabditida</taxon>
        <taxon>Tylenchina</taxon>
        <taxon>Tylenchomorpha</taxon>
        <taxon>Tylenchoidea</taxon>
        <taxon>Heteroderidae</taxon>
        <taxon>Heteroderinae</taxon>
        <taxon>Heterodera</taxon>
    </lineage>
</organism>
<dbReference type="PANTHER" id="PTHR10279">
    <property type="entry name" value="ORNITHINE DECARBOXYLASE ANTIZYME"/>
    <property type="match status" value="1"/>
</dbReference>
<evidence type="ECO:0000256" key="2">
    <source>
        <dbReference type="ARBA" id="ARBA00011836"/>
    </source>
</evidence>
<sequence>MYFKWGAEVWAPGSLGTRNLGTGKFGHQKFGHREVWAPEIWAPGIIPVVRIARASRGAPDIPNSENIDRDAVAGLVKSCTKILRPFLKFTPSLPPNSGAGVAEGWCCHLAEKNTLALFIPSKLFSSTLSRENFVDLLEYCEEHLKVRRILACFNKSDINPCQGIPRALRCIGFTLLPPERYPAGIDKNTIFAMVYKI</sequence>
<accession>A0ABD2JK90</accession>
<dbReference type="Proteomes" id="UP001620626">
    <property type="component" value="Unassembled WGS sequence"/>
</dbReference>
<dbReference type="PANTHER" id="PTHR10279:SF10">
    <property type="entry name" value="ORNITHINE DECARBOXYLASE ANTIZYME"/>
    <property type="match status" value="1"/>
</dbReference>
<dbReference type="InterPro" id="IPR002993">
    <property type="entry name" value="ODC_AZ"/>
</dbReference>
<evidence type="ECO:0000313" key="6">
    <source>
        <dbReference type="Proteomes" id="UP001620626"/>
    </source>
</evidence>
<keyword evidence="4" id="KW-0688">Ribosomal frameshifting</keyword>
<comment type="subunit">
    <text evidence="2">Interacts with ODC1 and thereby sterically blocks ODC homodimerization.</text>
</comment>